<dbReference type="GO" id="GO:0006422">
    <property type="term" value="P:aspartyl-tRNA aminoacylation"/>
    <property type="evidence" value="ECO:0007669"/>
    <property type="project" value="UniProtKB-UniRule"/>
</dbReference>
<dbReference type="CDD" id="cd04317">
    <property type="entry name" value="EcAspRS_like_N"/>
    <property type="match status" value="1"/>
</dbReference>
<dbReference type="GO" id="GO:0003676">
    <property type="term" value="F:nucleic acid binding"/>
    <property type="evidence" value="ECO:0007669"/>
    <property type="project" value="InterPro"/>
</dbReference>
<dbReference type="NCBIfam" id="TIGR00459">
    <property type="entry name" value="aspS_bact"/>
    <property type="match status" value="1"/>
</dbReference>
<keyword evidence="4 8" id="KW-0547">Nucleotide-binding</keyword>
<keyword evidence="5 8" id="KW-0067">ATP-binding</keyword>
<organism evidence="10">
    <name type="scientific">Deinococcus sonorensis KR-87</name>
    <dbReference type="NCBI Taxonomy" id="694439"/>
    <lineage>
        <taxon>Bacteria</taxon>
        <taxon>Thermotogati</taxon>
        <taxon>Deinococcota</taxon>
        <taxon>Deinococci</taxon>
        <taxon>Deinococcales</taxon>
        <taxon>Deinococcaceae</taxon>
        <taxon>Deinococcus</taxon>
    </lineage>
</organism>
<feature type="region of interest" description="Aspartate" evidence="8">
    <location>
        <begin position="198"/>
        <end position="201"/>
    </location>
</feature>
<proteinExistence type="inferred from homology"/>
<dbReference type="Pfam" id="PF02938">
    <property type="entry name" value="GAD"/>
    <property type="match status" value="1"/>
</dbReference>
<dbReference type="InterPro" id="IPR029351">
    <property type="entry name" value="GAD_dom"/>
</dbReference>
<dbReference type="PRINTS" id="PR01042">
    <property type="entry name" value="TRNASYNTHASP"/>
</dbReference>
<dbReference type="Gene3D" id="2.40.50.140">
    <property type="entry name" value="Nucleic acid-binding proteins"/>
    <property type="match status" value="1"/>
</dbReference>
<dbReference type="PANTHER" id="PTHR22594:SF5">
    <property type="entry name" value="ASPARTATE--TRNA LIGASE, MITOCHONDRIAL"/>
    <property type="match status" value="1"/>
</dbReference>
<sequence length="581" mass="64563">MKRTHYAADLRPEHAGQAVTLTGWVNRVRDFPGQYFVILRDRSGIVQVTVEQDNPAYAVAGELRGEYVIEVSGTVRERGEAQRTDAYPTGGVEVIPTAIRLLNRATTPAFQVDGSPVTVNEDIRLKYRYLDLRRKEMQDVLRLRSRVQAEVTRFLDAEGFVNVETPMLTRSTPEGARDFLVPSRLSAGEFYALPQSPQLFKQLLMIAGLDRYYQFARCFRDEDLRADRQPDFTQLDMEMSFVEQEDVLELNERLLRHVFQAVLGVALPDPFPRLTYFEAMGRYGSDKPDLRFGHAFTDVTTLFAGGSFQAFASAEAVKALVAPELTRKQIDELERVAKQNGAKGLAWLKRSGDGFTGGISKFVGEVAAQLIEQTGVQDGETLLFSAGGWRPAVEALGAVRNALRDLFDLTAGGPRFHIGWVTDFPQLDQDPDTGQWTYMHHPFTAPHPDDLGLFGTPEQGRIRAQAYDLVLNGYEIGGGSIRIHQPDVQQQMFAAIGFTAEQAQEKFGFFLDALSSGTPPHGGIAWGFDRLIMVMSGAGSIREVIAFPKNNRGVDLMAEAPSPVDDRQLTEVGIQLRPASE</sequence>
<feature type="binding site" evidence="8">
    <location>
        <position position="220"/>
    </location>
    <ligand>
        <name>L-aspartate</name>
        <dbReference type="ChEBI" id="CHEBI:29991"/>
    </ligand>
</feature>
<dbReference type="PANTHER" id="PTHR22594">
    <property type="entry name" value="ASPARTYL/LYSYL-TRNA SYNTHETASE"/>
    <property type="match status" value="1"/>
</dbReference>
<feature type="binding site" evidence="8">
    <location>
        <position position="482"/>
    </location>
    <ligand>
        <name>L-aspartate</name>
        <dbReference type="ChEBI" id="CHEBI:29991"/>
    </ligand>
</feature>
<dbReference type="InterPro" id="IPR002312">
    <property type="entry name" value="Asp/Asn-tRNA-synth_IIb"/>
</dbReference>
<dbReference type="EC" id="6.1.1.12" evidence="8"/>
<comment type="catalytic activity">
    <reaction evidence="8">
        <text>tRNA(Asp) + L-aspartate + ATP = L-aspartyl-tRNA(Asp) + AMP + diphosphate</text>
        <dbReference type="Rhea" id="RHEA:19649"/>
        <dbReference type="Rhea" id="RHEA-COMP:9660"/>
        <dbReference type="Rhea" id="RHEA-COMP:9678"/>
        <dbReference type="ChEBI" id="CHEBI:29991"/>
        <dbReference type="ChEBI" id="CHEBI:30616"/>
        <dbReference type="ChEBI" id="CHEBI:33019"/>
        <dbReference type="ChEBI" id="CHEBI:78442"/>
        <dbReference type="ChEBI" id="CHEBI:78516"/>
        <dbReference type="ChEBI" id="CHEBI:456215"/>
        <dbReference type="EC" id="6.1.1.12"/>
    </reaction>
</comment>
<dbReference type="Gene3D" id="3.30.930.10">
    <property type="entry name" value="Bira Bifunctional Protein, Domain 2"/>
    <property type="match status" value="1"/>
</dbReference>
<accession>A0AAU7UA20</accession>
<comment type="caution">
    <text evidence="8">Lacks conserved residue(s) required for the propagation of feature annotation.</text>
</comment>
<feature type="binding site" evidence="8">
    <location>
        <begin position="220"/>
        <end position="222"/>
    </location>
    <ligand>
        <name>ATP</name>
        <dbReference type="ChEBI" id="CHEBI:30616"/>
    </ligand>
</feature>
<dbReference type="AlphaFoldDB" id="A0AAU7UA20"/>
<evidence type="ECO:0000256" key="1">
    <source>
        <dbReference type="ARBA" id="ARBA00006303"/>
    </source>
</evidence>
<keyword evidence="2 8" id="KW-0963">Cytoplasm</keyword>
<dbReference type="InterPro" id="IPR047090">
    <property type="entry name" value="AspRS_core"/>
</dbReference>
<dbReference type="Gene3D" id="3.30.1360.30">
    <property type="entry name" value="GAD-like domain"/>
    <property type="match status" value="1"/>
</dbReference>
<gene>
    <name evidence="8 10" type="primary">aspS</name>
    <name evidence="10" type="ORF">ABOD76_17525</name>
</gene>
<dbReference type="Pfam" id="PF00152">
    <property type="entry name" value="tRNA-synt_2"/>
    <property type="match status" value="1"/>
</dbReference>
<dbReference type="KEGG" id="dsc:ABOD76_17525"/>
<feature type="binding site" evidence="8">
    <location>
        <position position="440"/>
    </location>
    <ligand>
        <name>L-aspartate</name>
        <dbReference type="ChEBI" id="CHEBI:29991"/>
    </ligand>
</feature>
<keyword evidence="7 8" id="KW-0030">Aminoacyl-tRNA synthetase</keyword>
<feature type="binding site" evidence="8">
    <location>
        <position position="174"/>
    </location>
    <ligand>
        <name>L-aspartate</name>
        <dbReference type="ChEBI" id="CHEBI:29991"/>
    </ligand>
</feature>
<dbReference type="SUPFAM" id="SSF50249">
    <property type="entry name" value="Nucleic acid-binding proteins"/>
    <property type="match status" value="1"/>
</dbReference>
<feature type="binding site" evidence="8">
    <location>
        <position position="475"/>
    </location>
    <ligand>
        <name>ATP</name>
        <dbReference type="ChEBI" id="CHEBI:30616"/>
    </ligand>
</feature>
<comment type="subcellular location">
    <subcellularLocation>
        <location evidence="8">Cytoplasm</location>
    </subcellularLocation>
</comment>
<protein>
    <recommendedName>
        <fullName evidence="8">Aspartate--tRNA ligase</fullName>
        <ecNumber evidence="8">6.1.1.12</ecNumber>
    </recommendedName>
    <alternativeName>
        <fullName evidence="8">Aspartyl-tRNA synthetase</fullName>
        <shortName evidence="8">AspRS</shortName>
    </alternativeName>
</protein>
<evidence type="ECO:0000256" key="3">
    <source>
        <dbReference type="ARBA" id="ARBA00022598"/>
    </source>
</evidence>
<dbReference type="InterPro" id="IPR045864">
    <property type="entry name" value="aa-tRNA-synth_II/BPL/LPL"/>
</dbReference>
<feature type="binding site" evidence="8">
    <location>
        <begin position="527"/>
        <end position="530"/>
    </location>
    <ligand>
        <name>ATP</name>
        <dbReference type="ChEBI" id="CHEBI:30616"/>
    </ligand>
</feature>
<dbReference type="SUPFAM" id="SSF55261">
    <property type="entry name" value="GAD domain-like"/>
    <property type="match status" value="1"/>
</dbReference>
<dbReference type="RefSeq" id="WP_350243260.1">
    <property type="nucleotide sequence ID" value="NZ_CP158299.1"/>
</dbReference>
<evidence type="ECO:0000259" key="9">
    <source>
        <dbReference type="PROSITE" id="PS50862"/>
    </source>
</evidence>
<dbReference type="HAMAP" id="MF_00044">
    <property type="entry name" value="Asp_tRNA_synth_type1"/>
    <property type="match status" value="1"/>
</dbReference>
<feature type="binding site" evidence="8">
    <location>
        <position position="229"/>
    </location>
    <ligand>
        <name>ATP</name>
        <dbReference type="ChEBI" id="CHEBI:30616"/>
    </ligand>
</feature>
<dbReference type="InterPro" id="IPR006195">
    <property type="entry name" value="aa-tRNA-synth_II"/>
</dbReference>
<feature type="domain" description="Aminoacyl-transfer RNA synthetases class-II family profile" evidence="9">
    <location>
        <begin position="141"/>
        <end position="561"/>
    </location>
</feature>
<comment type="subunit">
    <text evidence="8">Homodimer.</text>
</comment>
<evidence type="ECO:0000256" key="6">
    <source>
        <dbReference type="ARBA" id="ARBA00022917"/>
    </source>
</evidence>
<dbReference type="GO" id="GO:0005737">
    <property type="term" value="C:cytoplasm"/>
    <property type="evidence" value="ECO:0007669"/>
    <property type="project" value="UniProtKB-SubCell"/>
</dbReference>
<evidence type="ECO:0000256" key="5">
    <source>
        <dbReference type="ARBA" id="ARBA00022840"/>
    </source>
</evidence>
<name>A0AAU7UA20_9DEIO</name>
<dbReference type="GO" id="GO:0004815">
    <property type="term" value="F:aspartate-tRNA ligase activity"/>
    <property type="evidence" value="ECO:0007669"/>
    <property type="project" value="UniProtKB-UniRule"/>
</dbReference>
<dbReference type="InterPro" id="IPR012340">
    <property type="entry name" value="NA-bd_OB-fold"/>
</dbReference>
<evidence type="ECO:0000256" key="8">
    <source>
        <dbReference type="HAMAP-Rule" id="MF_00044"/>
    </source>
</evidence>
<evidence type="ECO:0000256" key="4">
    <source>
        <dbReference type="ARBA" id="ARBA00022741"/>
    </source>
</evidence>
<dbReference type="InterPro" id="IPR047089">
    <property type="entry name" value="Asp-tRNA-ligase_1_N"/>
</dbReference>
<dbReference type="Pfam" id="PF01336">
    <property type="entry name" value="tRNA_anti-codon"/>
    <property type="match status" value="1"/>
</dbReference>
<dbReference type="GO" id="GO:0005524">
    <property type="term" value="F:ATP binding"/>
    <property type="evidence" value="ECO:0007669"/>
    <property type="project" value="UniProtKB-UniRule"/>
</dbReference>
<evidence type="ECO:0000313" key="10">
    <source>
        <dbReference type="EMBL" id="XBV85223.1"/>
    </source>
</evidence>
<dbReference type="EMBL" id="CP158299">
    <property type="protein sequence ID" value="XBV85223.1"/>
    <property type="molecule type" value="Genomic_DNA"/>
</dbReference>
<dbReference type="PROSITE" id="PS50862">
    <property type="entry name" value="AA_TRNA_LIGASE_II"/>
    <property type="match status" value="1"/>
</dbReference>
<dbReference type="NCBIfam" id="NF001750">
    <property type="entry name" value="PRK00476.1"/>
    <property type="match status" value="1"/>
</dbReference>
<evidence type="ECO:0000256" key="2">
    <source>
        <dbReference type="ARBA" id="ARBA00022490"/>
    </source>
</evidence>
<keyword evidence="6 8" id="KW-0648">Protein biosynthesis</keyword>
<dbReference type="InterPro" id="IPR004365">
    <property type="entry name" value="NA-bd_OB_tRNA"/>
</dbReference>
<dbReference type="InterPro" id="IPR004115">
    <property type="entry name" value="GAD-like_sf"/>
</dbReference>
<dbReference type="InterPro" id="IPR004524">
    <property type="entry name" value="Asp-tRNA-ligase_1"/>
</dbReference>
<comment type="similarity">
    <text evidence="1 8">Belongs to the class-II aminoacyl-tRNA synthetase family. Type 1 subfamily.</text>
</comment>
<dbReference type="CDD" id="cd00777">
    <property type="entry name" value="AspRS_core"/>
    <property type="match status" value="1"/>
</dbReference>
<comment type="function">
    <text evidence="8">Catalyzes the attachment of L-aspartate to tRNA(Asp) in a two-step reaction: L-aspartate is first activated by ATP to form Asp-AMP and then transferred to the acceptor end of tRNA(Asp).</text>
</comment>
<keyword evidence="3 8" id="KW-0436">Ligase</keyword>
<dbReference type="SUPFAM" id="SSF55681">
    <property type="entry name" value="Class II aaRS and biotin synthetases"/>
    <property type="match status" value="1"/>
</dbReference>
<reference evidence="10" key="1">
    <citation type="submission" date="2024-06" db="EMBL/GenBank/DDBJ databases">
        <title>Draft Genome Sequence of Deinococcus sonorensis Type Strain KR-87, a Biofilm Producing Representative of the Genus Deinococcus.</title>
        <authorList>
            <person name="Boren L.S."/>
            <person name="Grosso R.A."/>
            <person name="Hugenberg-Cox A.N."/>
            <person name="Hill J.T.E."/>
            <person name="Albert C.M."/>
            <person name="Tuohy J.M."/>
        </authorList>
    </citation>
    <scope>NUCLEOTIDE SEQUENCE</scope>
    <source>
        <strain evidence="10">KR-87</strain>
    </source>
</reference>
<dbReference type="InterPro" id="IPR004364">
    <property type="entry name" value="Aa-tRNA-synt_II"/>
</dbReference>
<evidence type="ECO:0000256" key="7">
    <source>
        <dbReference type="ARBA" id="ARBA00023146"/>
    </source>
</evidence>